<comment type="caution">
    <text evidence="2">The sequence shown here is derived from an EMBL/GenBank/DDBJ whole genome shotgun (WGS) entry which is preliminary data.</text>
</comment>
<name>A0ABQ3Z5B0_9ACTN</name>
<dbReference type="PANTHER" id="PTHR35794:SF2">
    <property type="entry name" value="CELL DIVISION PROTEIN DIVIVA"/>
    <property type="match status" value="1"/>
</dbReference>
<evidence type="ECO:0000313" key="3">
    <source>
        <dbReference type="Proteomes" id="UP000637628"/>
    </source>
</evidence>
<evidence type="ECO:0000313" key="2">
    <source>
        <dbReference type="EMBL" id="GIE05018.1"/>
    </source>
</evidence>
<dbReference type="InterPro" id="IPR007793">
    <property type="entry name" value="DivIVA_fam"/>
</dbReference>
<evidence type="ECO:0000256" key="1">
    <source>
        <dbReference type="SAM" id="MobiDB-lite"/>
    </source>
</evidence>
<feature type="region of interest" description="Disordered" evidence="1">
    <location>
        <begin position="206"/>
        <end position="251"/>
    </location>
</feature>
<dbReference type="Proteomes" id="UP000637628">
    <property type="component" value="Unassembled WGS sequence"/>
</dbReference>
<accession>A0ABQ3Z5B0</accession>
<proteinExistence type="predicted"/>
<dbReference type="EMBL" id="BOML01000051">
    <property type="protein sequence ID" value="GIE05018.1"/>
    <property type="molecule type" value="Genomic_DNA"/>
</dbReference>
<sequence length="251" mass="27684">MSDNRMKDRVKVLLNGTSAEGQTSEQAVVAPPQAHPNQALQVLTLAQRTAEEHVARAHHQADKIRTDALAAAEQIARDAQAHGHNVRREAEKILTDARAAAEQIARDSHARTEEARRSAEKIVADARAAAGTIGEDAQANADHLNLQARQRYDDVVGSLGTKREALQQQIEALEHFDREYRQRLTTFMQGQLRALWVDQPQVNAELPEQAEAPVSAAPRHGAEDAEESVPAQRQSAEDEVGEENEEELSER</sequence>
<keyword evidence="3" id="KW-1185">Reference proteome</keyword>
<gene>
    <name evidence="2" type="ORF">Adu01nite_63680</name>
</gene>
<dbReference type="Gene3D" id="1.20.5.2950">
    <property type="match status" value="1"/>
</dbReference>
<feature type="compositionally biased region" description="Acidic residues" evidence="1">
    <location>
        <begin position="237"/>
        <end position="251"/>
    </location>
</feature>
<reference evidence="2 3" key="1">
    <citation type="submission" date="2021-01" db="EMBL/GenBank/DDBJ databases">
        <title>Whole genome shotgun sequence of Actinoplanes durhamensis NBRC 14914.</title>
        <authorList>
            <person name="Komaki H."/>
            <person name="Tamura T."/>
        </authorList>
    </citation>
    <scope>NUCLEOTIDE SEQUENCE [LARGE SCALE GENOMIC DNA]</scope>
    <source>
        <strain evidence="2 3">NBRC 14914</strain>
    </source>
</reference>
<dbReference type="PANTHER" id="PTHR35794">
    <property type="entry name" value="CELL DIVISION PROTEIN DIVIVA"/>
    <property type="match status" value="1"/>
</dbReference>
<organism evidence="2 3">
    <name type="scientific">Paractinoplanes durhamensis</name>
    <dbReference type="NCBI Taxonomy" id="113563"/>
    <lineage>
        <taxon>Bacteria</taxon>
        <taxon>Bacillati</taxon>
        <taxon>Actinomycetota</taxon>
        <taxon>Actinomycetes</taxon>
        <taxon>Micromonosporales</taxon>
        <taxon>Micromonosporaceae</taxon>
        <taxon>Paractinoplanes</taxon>
    </lineage>
</organism>
<protein>
    <submittedName>
        <fullName evidence="2">Uncharacterized protein</fullName>
    </submittedName>
</protein>